<gene>
    <name evidence="3" type="ORF">JKP88DRAFT_350736</name>
</gene>
<evidence type="ECO:0000256" key="1">
    <source>
        <dbReference type="SAM" id="Coils"/>
    </source>
</evidence>
<accession>A0A835YPI9</accession>
<organism evidence="3 4">
    <name type="scientific">Tribonema minus</name>
    <dbReference type="NCBI Taxonomy" id="303371"/>
    <lineage>
        <taxon>Eukaryota</taxon>
        <taxon>Sar</taxon>
        <taxon>Stramenopiles</taxon>
        <taxon>Ochrophyta</taxon>
        <taxon>PX clade</taxon>
        <taxon>Xanthophyceae</taxon>
        <taxon>Tribonematales</taxon>
        <taxon>Tribonemataceae</taxon>
        <taxon>Tribonema</taxon>
    </lineage>
</organism>
<dbReference type="Proteomes" id="UP000664859">
    <property type="component" value="Unassembled WGS sequence"/>
</dbReference>
<feature type="compositionally biased region" description="Low complexity" evidence="2">
    <location>
        <begin position="87"/>
        <end position="101"/>
    </location>
</feature>
<evidence type="ECO:0000313" key="4">
    <source>
        <dbReference type="Proteomes" id="UP000664859"/>
    </source>
</evidence>
<evidence type="ECO:0000313" key="3">
    <source>
        <dbReference type="EMBL" id="KAG5177320.1"/>
    </source>
</evidence>
<dbReference type="EMBL" id="JAFCMP010000526">
    <property type="protein sequence ID" value="KAG5177320.1"/>
    <property type="molecule type" value="Genomic_DNA"/>
</dbReference>
<evidence type="ECO:0000256" key="2">
    <source>
        <dbReference type="SAM" id="MobiDB-lite"/>
    </source>
</evidence>
<reference evidence="3" key="1">
    <citation type="submission" date="2021-02" db="EMBL/GenBank/DDBJ databases">
        <title>First Annotated Genome of the Yellow-green Alga Tribonema minus.</title>
        <authorList>
            <person name="Mahan K.M."/>
        </authorList>
    </citation>
    <scope>NUCLEOTIDE SEQUENCE</scope>
    <source>
        <strain evidence="3">UTEX B ZZ1240</strain>
    </source>
</reference>
<name>A0A835YPI9_9STRA</name>
<feature type="region of interest" description="Disordered" evidence="2">
    <location>
        <begin position="77"/>
        <end position="117"/>
    </location>
</feature>
<proteinExistence type="predicted"/>
<protein>
    <submittedName>
        <fullName evidence="3">Uncharacterized protein</fullName>
    </submittedName>
</protein>
<keyword evidence="1" id="KW-0175">Coiled coil</keyword>
<dbReference type="AlphaFoldDB" id="A0A835YPI9"/>
<feature type="coiled-coil region" evidence="1">
    <location>
        <begin position="197"/>
        <end position="249"/>
    </location>
</feature>
<keyword evidence="4" id="KW-1185">Reference proteome</keyword>
<comment type="caution">
    <text evidence="3">The sequence shown here is derived from an EMBL/GenBank/DDBJ whole genome shotgun (WGS) entry which is preliminary data.</text>
</comment>
<sequence>MAHAHRSLASVCLQVQRKDAELRALQSRCTLLPADTDIGAAMQMEQYWPQAHRPAGVFFAEPTVQQQHELLPEHHLQQNELPPPPRQHVLPLPDQQQYQPPSFESTRQQRKHVSQDNLKQLSDQVVQLQGQRAFLRGQLEHCRELYQCAQQRVQWGQALELRVDARLQGLIQDRIVSETQASVGMQKLRRALQHEHAKNIKELKDQHAKDVQSLQNKIFTMELGHAEAVRQLEAERDKAQSDFALAEAAREKATEASKLVRDNAAAQCEAARRDASAEAHAELLDAAT</sequence>